<name>A0ABD3R0K1_9STRA</name>
<dbReference type="EMBL" id="JABMIG020000005">
    <property type="protein sequence ID" value="KAL3804866.1"/>
    <property type="molecule type" value="Genomic_DNA"/>
</dbReference>
<protein>
    <recommendedName>
        <fullName evidence="3">K-box domain-containing protein</fullName>
    </recommendedName>
</protein>
<organism evidence="1 2">
    <name type="scientific">Cyclotella cryptica</name>
    <dbReference type="NCBI Taxonomy" id="29204"/>
    <lineage>
        <taxon>Eukaryota</taxon>
        <taxon>Sar</taxon>
        <taxon>Stramenopiles</taxon>
        <taxon>Ochrophyta</taxon>
        <taxon>Bacillariophyta</taxon>
        <taxon>Coscinodiscophyceae</taxon>
        <taxon>Thalassiosirophycidae</taxon>
        <taxon>Stephanodiscales</taxon>
        <taxon>Stephanodiscaceae</taxon>
        <taxon>Cyclotella</taxon>
    </lineage>
</organism>
<dbReference type="AlphaFoldDB" id="A0ABD3R0K1"/>
<dbReference type="Proteomes" id="UP001516023">
    <property type="component" value="Unassembled WGS sequence"/>
</dbReference>
<sequence>MINQSNRQFLNQSEQGILPHRYSMGLLKRDQFDRSMESSTTKSVSSRPLKHVSFSEYSTVCVYRIDPNYELKKSYSSAERRAFKNQAARDSGRIQKIIASCPLQDSQTLNRLLDLNIINLEDLLGIEHLMSEKSFTRLIKQRRAHVGLLLRKQEELRKMNIKDENILAADALTRSAESLARARCRAALAA</sequence>
<reference evidence="1 2" key="1">
    <citation type="journal article" date="2020" name="G3 (Bethesda)">
        <title>Improved Reference Genome for Cyclotella cryptica CCMP332, a Model for Cell Wall Morphogenesis, Salinity Adaptation, and Lipid Production in Diatoms (Bacillariophyta).</title>
        <authorList>
            <person name="Roberts W.R."/>
            <person name="Downey K.M."/>
            <person name="Ruck E.C."/>
            <person name="Traller J.C."/>
            <person name="Alverson A.J."/>
        </authorList>
    </citation>
    <scope>NUCLEOTIDE SEQUENCE [LARGE SCALE GENOMIC DNA]</scope>
    <source>
        <strain evidence="1 2">CCMP332</strain>
    </source>
</reference>
<gene>
    <name evidence="1" type="ORF">HJC23_006638</name>
</gene>
<comment type="caution">
    <text evidence="1">The sequence shown here is derived from an EMBL/GenBank/DDBJ whole genome shotgun (WGS) entry which is preliminary data.</text>
</comment>
<evidence type="ECO:0000313" key="1">
    <source>
        <dbReference type="EMBL" id="KAL3804866.1"/>
    </source>
</evidence>
<evidence type="ECO:0000313" key="2">
    <source>
        <dbReference type="Proteomes" id="UP001516023"/>
    </source>
</evidence>
<proteinExistence type="predicted"/>
<accession>A0ABD3R0K1</accession>
<evidence type="ECO:0008006" key="3">
    <source>
        <dbReference type="Google" id="ProtNLM"/>
    </source>
</evidence>
<keyword evidence="2" id="KW-1185">Reference proteome</keyword>